<protein>
    <submittedName>
        <fullName evidence="1">Uncharacterized protein</fullName>
    </submittedName>
</protein>
<keyword evidence="2" id="KW-1185">Reference proteome</keyword>
<evidence type="ECO:0000313" key="1">
    <source>
        <dbReference type="EMBL" id="CEI66126.1"/>
    </source>
</evidence>
<dbReference type="EMBL" id="LN649229">
    <property type="protein sequence ID" value="CEI66126.1"/>
    <property type="molecule type" value="Genomic_DNA"/>
</dbReference>
<accession>A0A2L2TR88</accession>
<proteinExistence type="predicted"/>
<dbReference type="Proteomes" id="UP000245910">
    <property type="component" value="Chromosome I"/>
</dbReference>
<name>A0A2L2TR88_9HYPO</name>
<reference evidence="2" key="1">
    <citation type="submission" date="2014-10" db="EMBL/GenBank/DDBJ databases">
        <authorList>
            <person name="King R."/>
        </authorList>
    </citation>
    <scope>NUCLEOTIDE SEQUENCE [LARGE SCALE GENOMIC DNA]</scope>
    <source>
        <strain evidence="2">A3/5</strain>
    </source>
</reference>
<sequence length="83" mass="9127">MYVLAKTVLKVAVDGASRKGVVSVARFVTSCRFTTPYPRPLRRAGLILVTAPTRSMELADGAFHLWTDKAAQERMTDAEKAET</sequence>
<evidence type="ECO:0000313" key="2">
    <source>
        <dbReference type="Proteomes" id="UP000245910"/>
    </source>
</evidence>
<organism evidence="1 2">
    <name type="scientific">Fusarium venenatum</name>
    <dbReference type="NCBI Taxonomy" id="56646"/>
    <lineage>
        <taxon>Eukaryota</taxon>
        <taxon>Fungi</taxon>
        <taxon>Dikarya</taxon>
        <taxon>Ascomycota</taxon>
        <taxon>Pezizomycotina</taxon>
        <taxon>Sordariomycetes</taxon>
        <taxon>Hypocreomycetidae</taxon>
        <taxon>Hypocreales</taxon>
        <taxon>Nectriaceae</taxon>
        <taxon>Fusarium</taxon>
    </lineage>
</organism>
<dbReference type="AlphaFoldDB" id="A0A2L2TR88"/>